<evidence type="ECO:0000256" key="1">
    <source>
        <dbReference type="ARBA" id="ARBA00004752"/>
    </source>
</evidence>
<evidence type="ECO:0000256" key="2">
    <source>
        <dbReference type="ARBA" id="ARBA00005992"/>
    </source>
</evidence>
<evidence type="ECO:0000256" key="6">
    <source>
        <dbReference type="ARBA" id="ARBA00023316"/>
    </source>
</evidence>
<organism evidence="10 11">
    <name type="scientific">Paludibacterium denitrificans</name>
    <dbReference type="NCBI Taxonomy" id="2675226"/>
    <lineage>
        <taxon>Bacteria</taxon>
        <taxon>Pseudomonadati</taxon>
        <taxon>Pseudomonadota</taxon>
        <taxon>Betaproteobacteria</taxon>
        <taxon>Neisseriales</taxon>
        <taxon>Chromobacteriaceae</taxon>
        <taxon>Paludibacterium</taxon>
    </lineage>
</organism>
<keyword evidence="8" id="KW-0732">Signal</keyword>
<sequence>MHNFRKIRFACLLLGLMLSTPVWADSSHWILVDSASHTLTVLTTNNRVLARFDNISLGRGGVAPVHYRGDDTTPQGEFRIWQIRPSAQFGMFYELDYPTPAHAKLAWQAGKIDQPTFDSITQANLNHQPPRRDTALGSEIGIHGLGHGNAIIHKQYDWTSGCVALTNSQLHHLTRWAKPGMRVVIR</sequence>
<dbReference type="UniPathway" id="UPA00219"/>
<evidence type="ECO:0000256" key="8">
    <source>
        <dbReference type="SAM" id="SignalP"/>
    </source>
</evidence>
<dbReference type="Pfam" id="PF03734">
    <property type="entry name" value="YkuD"/>
    <property type="match status" value="1"/>
</dbReference>
<evidence type="ECO:0000256" key="5">
    <source>
        <dbReference type="ARBA" id="ARBA00022984"/>
    </source>
</evidence>
<dbReference type="Proteomes" id="UP000446658">
    <property type="component" value="Unassembled WGS sequence"/>
</dbReference>
<comment type="similarity">
    <text evidence="2">Belongs to the YkuD family.</text>
</comment>
<dbReference type="AlphaFoldDB" id="A0A844G859"/>
<proteinExistence type="inferred from homology"/>
<evidence type="ECO:0000256" key="7">
    <source>
        <dbReference type="PROSITE-ProRule" id="PRU01373"/>
    </source>
</evidence>
<evidence type="ECO:0000256" key="4">
    <source>
        <dbReference type="ARBA" id="ARBA00022960"/>
    </source>
</evidence>
<comment type="caution">
    <text evidence="10">The sequence shown here is derived from an EMBL/GenBank/DDBJ whole genome shotgun (WGS) entry which is preliminary data.</text>
</comment>
<dbReference type="Gene3D" id="2.40.440.10">
    <property type="entry name" value="L,D-transpeptidase catalytic domain-like"/>
    <property type="match status" value="1"/>
</dbReference>
<dbReference type="EMBL" id="WLYX01000001">
    <property type="protein sequence ID" value="MTD32493.1"/>
    <property type="molecule type" value="Genomic_DNA"/>
</dbReference>
<dbReference type="PROSITE" id="PS52029">
    <property type="entry name" value="LD_TPASE"/>
    <property type="match status" value="1"/>
</dbReference>
<evidence type="ECO:0000313" key="11">
    <source>
        <dbReference type="Proteomes" id="UP000446658"/>
    </source>
</evidence>
<dbReference type="GO" id="GO:0004180">
    <property type="term" value="F:carboxypeptidase activity"/>
    <property type="evidence" value="ECO:0007669"/>
    <property type="project" value="UniProtKB-ARBA"/>
</dbReference>
<dbReference type="GO" id="GO:0009252">
    <property type="term" value="P:peptidoglycan biosynthetic process"/>
    <property type="evidence" value="ECO:0007669"/>
    <property type="project" value="UniProtKB-UniPathway"/>
</dbReference>
<protein>
    <submittedName>
        <fullName evidence="10">L,D-transpeptidase family protein</fullName>
    </submittedName>
</protein>
<reference evidence="10 11" key="1">
    <citation type="submission" date="2019-11" db="EMBL/GenBank/DDBJ databases">
        <title>Draft genome sequence of Paludibacterium sp. dN18-1.</title>
        <authorList>
            <person name="Im W.-T."/>
        </authorList>
    </citation>
    <scope>NUCLEOTIDE SEQUENCE [LARGE SCALE GENOMIC DNA]</scope>
    <source>
        <strain evidence="11">dN 18-1</strain>
    </source>
</reference>
<dbReference type="InterPro" id="IPR005490">
    <property type="entry name" value="LD_TPept_cat_dom"/>
</dbReference>
<feature type="chain" id="PRO_5032471740" evidence="8">
    <location>
        <begin position="25"/>
        <end position="186"/>
    </location>
</feature>
<dbReference type="CDD" id="cd16913">
    <property type="entry name" value="YkuD_like"/>
    <property type="match status" value="1"/>
</dbReference>
<keyword evidence="3" id="KW-0808">Transferase</keyword>
<dbReference type="GO" id="GO:0071555">
    <property type="term" value="P:cell wall organization"/>
    <property type="evidence" value="ECO:0007669"/>
    <property type="project" value="UniProtKB-UniRule"/>
</dbReference>
<keyword evidence="4 7" id="KW-0133">Cell shape</keyword>
<keyword evidence="5 7" id="KW-0573">Peptidoglycan synthesis</keyword>
<evidence type="ECO:0000313" key="10">
    <source>
        <dbReference type="EMBL" id="MTD32493.1"/>
    </source>
</evidence>
<keyword evidence="11" id="KW-1185">Reference proteome</keyword>
<dbReference type="GO" id="GO:0016740">
    <property type="term" value="F:transferase activity"/>
    <property type="evidence" value="ECO:0007669"/>
    <property type="project" value="UniProtKB-KW"/>
</dbReference>
<accession>A0A844G859</accession>
<feature type="active site" description="Nucleophile" evidence="7">
    <location>
        <position position="162"/>
    </location>
</feature>
<feature type="domain" description="L,D-TPase catalytic" evidence="9">
    <location>
        <begin position="28"/>
        <end position="186"/>
    </location>
</feature>
<feature type="signal peptide" evidence="8">
    <location>
        <begin position="1"/>
        <end position="24"/>
    </location>
</feature>
<dbReference type="InterPro" id="IPR038063">
    <property type="entry name" value="Transpep_catalytic_dom"/>
</dbReference>
<evidence type="ECO:0000256" key="3">
    <source>
        <dbReference type="ARBA" id="ARBA00022679"/>
    </source>
</evidence>
<evidence type="ECO:0000259" key="9">
    <source>
        <dbReference type="PROSITE" id="PS52029"/>
    </source>
</evidence>
<name>A0A844G859_9NEIS</name>
<feature type="active site" description="Proton donor/acceptor" evidence="7">
    <location>
        <position position="143"/>
    </location>
</feature>
<gene>
    <name evidence="10" type="ORF">GKE73_01900</name>
</gene>
<dbReference type="GO" id="GO:0008360">
    <property type="term" value="P:regulation of cell shape"/>
    <property type="evidence" value="ECO:0007669"/>
    <property type="project" value="UniProtKB-UniRule"/>
</dbReference>
<dbReference type="SUPFAM" id="SSF141523">
    <property type="entry name" value="L,D-transpeptidase catalytic domain-like"/>
    <property type="match status" value="1"/>
</dbReference>
<comment type="pathway">
    <text evidence="1 7">Cell wall biogenesis; peptidoglycan biosynthesis.</text>
</comment>
<keyword evidence="6 7" id="KW-0961">Cell wall biogenesis/degradation</keyword>